<dbReference type="SMART" id="SM00347">
    <property type="entry name" value="HTH_MARR"/>
    <property type="match status" value="1"/>
</dbReference>
<keyword evidence="3" id="KW-0804">Transcription</keyword>
<protein>
    <submittedName>
        <fullName evidence="6">MarR family winged helix-turn-helix transcriptional regulator</fullName>
    </submittedName>
</protein>
<keyword evidence="1" id="KW-0805">Transcription regulation</keyword>
<organism evidence="6 7">
    <name type="scientific">Caenimonas terrae</name>
    <dbReference type="NCBI Taxonomy" id="696074"/>
    <lineage>
        <taxon>Bacteria</taxon>
        <taxon>Pseudomonadati</taxon>
        <taxon>Pseudomonadota</taxon>
        <taxon>Betaproteobacteria</taxon>
        <taxon>Burkholderiales</taxon>
        <taxon>Comamonadaceae</taxon>
        <taxon>Caenimonas</taxon>
    </lineage>
</organism>
<evidence type="ECO:0000256" key="4">
    <source>
        <dbReference type="SAM" id="MobiDB-lite"/>
    </source>
</evidence>
<dbReference type="InterPro" id="IPR000835">
    <property type="entry name" value="HTH_MarR-typ"/>
</dbReference>
<feature type="domain" description="HTH marR-type" evidence="5">
    <location>
        <begin position="14"/>
        <end position="147"/>
    </location>
</feature>
<dbReference type="SUPFAM" id="SSF46785">
    <property type="entry name" value="Winged helix' DNA-binding domain"/>
    <property type="match status" value="1"/>
</dbReference>
<sequence length="176" mass="19153">MPPPVRLAEPASLDDVLLYRLNRLLAAAGGMVIRLCEGRFGITRREWRILALLAQEEGLLSSQLAQRAQLDRARTSKAITSLVGKKLLERRTGAGDRRQAALALTAAGRALYDELFPLVLQINRELLACLPEAELPRLDAALDALQQRAEQMMAAAGPALPKADRRRGAAQKGRAG</sequence>
<feature type="region of interest" description="Disordered" evidence="4">
    <location>
        <begin position="154"/>
        <end position="176"/>
    </location>
</feature>
<accession>A0ABW0NDC8</accession>
<dbReference type="PRINTS" id="PR00598">
    <property type="entry name" value="HTHMARR"/>
</dbReference>
<proteinExistence type="predicted"/>
<evidence type="ECO:0000313" key="6">
    <source>
        <dbReference type="EMBL" id="MFC5498321.1"/>
    </source>
</evidence>
<dbReference type="Proteomes" id="UP001596037">
    <property type="component" value="Unassembled WGS sequence"/>
</dbReference>
<name>A0ABW0NDC8_9BURK</name>
<dbReference type="InterPro" id="IPR036390">
    <property type="entry name" value="WH_DNA-bd_sf"/>
</dbReference>
<gene>
    <name evidence="6" type="ORF">ACFPOE_12320</name>
</gene>
<dbReference type="PROSITE" id="PS50995">
    <property type="entry name" value="HTH_MARR_2"/>
    <property type="match status" value="1"/>
</dbReference>
<comment type="caution">
    <text evidence="6">The sequence shown here is derived from an EMBL/GenBank/DDBJ whole genome shotgun (WGS) entry which is preliminary data.</text>
</comment>
<evidence type="ECO:0000313" key="7">
    <source>
        <dbReference type="Proteomes" id="UP001596037"/>
    </source>
</evidence>
<dbReference type="PANTHER" id="PTHR42756">
    <property type="entry name" value="TRANSCRIPTIONAL REGULATOR, MARR"/>
    <property type="match status" value="1"/>
</dbReference>
<evidence type="ECO:0000256" key="3">
    <source>
        <dbReference type="ARBA" id="ARBA00023163"/>
    </source>
</evidence>
<dbReference type="Pfam" id="PF12802">
    <property type="entry name" value="MarR_2"/>
    <property type="match status" value="1"/>
</dbReference>
<reference evidence="7" key="1">
    <citation type="journal article" date="2019" name="Int. J. Syst. Evol. Microbiol.">
        <title>The Global Catalogue of Microorganisms (GCM) 10K type strain sequencing project: providing services to taxonomists for standard genome sequencing and annotation.</title>
        <authorList>
            <consortium name="The Broad Institute Genomics Platform"/>
            <consortium name="The Broad Institute Genome Sequencing Center for Infectious Disease"/>
            <person name="Wu L."/>
            <person name="Ma J."/>
        </authorList>
    </citation>
    <scope>NUCLEOTIDE SEQUENCE [LARGE SCALE GENOMIC DNA]</scope>
    <source>
        <strain evidence="7">CCUG 57401</strain>
    </source>
</reference>
<dbReference type="EMBL" id="JBHSMF010000006">
    <property type="protein sequence ID" value="MFC5498321.1"/>
    <property type="molecule type" value="Genomic_DNA"/>
</dbReference>
<evidence type="ECO:0000256" key="2">
    <source>
        <dbReference type="ARBA" id="ARBA00023125"/>
    </source>
</evidence>
<evidence type="ECO:0000259" key="5">
    <source>
        <dbReference type="PROSITE" id="PS50995"/>
    </source>
</evidence>
<dbReference type="InterPro" id="IPR036388">
    <property type="entry name" value="WH-like_DNA-bd_sf"/>
</dbReference>
<keyword evidence="2" id="KW-0238">DNA-binding</keyword>
<keyword evidence="7" id="KW-1185">Reference proteome</keyword>
<evidence type="ECO:0000256" key="1">
    <source>
        <dbReference type="ARBA" id="ARBA00023015"/>
    </source>
</evidence>
<dbReference type="Gene3D" id="1.10.10.10">
    <property type="entry name" value="Winged helix-like DNA-binding domain superfamily/Winged helix DNA-binding domain"/>
    <property type="match status" value="1"/>
</dbReference>
<dbReference type="PANTHER" id="PTHR42756:SF1">
    <property type="entry name" value="TRANSCRIPTIONAL REPRESSOR OF EMRAB OPERON"/>
    <property type="match status" value="1"/>
</dbReference>